<evidence type="ECO:0000313" key="2">
    <source>
        <dbReference type="Proteomes" id="UP000799424"/>
    </source>
</evidence>
<sequence>MAPTNQQPKPCYFLSPTRTNPPEGLIRLGSIIPSPALVDEPINSIPPATPDASSLTTHTERNWSRHITTASNSGSIGIWASFLQLIVGVGGDIGMNWTNEASQTYSAKVMTWSEFRPSMTYITNAVRDPDVDEFIRGNKFREKVYMVTGVMVASGASGVISAMKERGIYAHIGVDGTILSGGFVPLAAGPEVQFSKSKVESTGFEGADDFVIAFRIRQIKVKKRGEITHKAKVDGALFEVDDGAGELRRREEEEGRIGVMVEGLEEGDATDGEFRGDSFDVRDAVDGNGVECLCVVVEE</sequence>
<keyword evidence="2" id="KW-1185">Reference proteome</keyword>
<evidence type="ECO:0000313" key="1">
    <source>
        <dbReference type="EMBL" id="KAF2823059.1"/>
    </source>
</evidence>
<dbReference type="Proteomes" id="UP000799424">
    <property type="component" value="Unassembled WGS sequence"/>
</dbReference>
<dbReference type="AlphaFoldDB" id="A0A6A6ZR15"/>
<name>A0A6A6ZR15_9PLEO</name>
<proteinExistence type="predicted"/>
<reference evidence="1" key="1">
    <citation type="journal article" date="2020" name="Stud. Mycol.">
        <title>101 Dothideomycetes genomes: a test case for predicting lifestyles and emergence of pathogens.</title>
        <authorList>
            <person name="Haridas S."/>
            <person name="Albert R."/>
            <person name="Binder M."/>
            <person name="Bloem J."/>
            <person name="Labutti K."/>
            <person name="Salamov A."/>
            <person name="Andreopoulos B."/>
            <person name="Baker S."/>
            <person name="Barry K."/>
            <person name="Bills G."/>
            <person name="Bluhm B."/>
            <person name="Cannon C."/>
            <person name="Castanera R."/>
            <person name="Culley D."/>
            <person name="Daum C."/>
            <person name="Ezra D."/>
            <person name="Gonzalez J."/>
            <person name="Henrissat B."/>
            <person name="Kuo A."/>
            <person name="Liang C."/>
            <person name="Lipzen A."/>
            <person name="Lutzoni F."/>
            <person name="Magnuson J."/>
            <person name="Mondo S."/>
            <person name="Nolan M."/>
            <person name="Ohm R."/>
            <person name="Pangilinan J."/>
            <person name="Park H.-J."/>
            <person name="Ramirez L."/>
            <person name="Alfaro M."/>
            <person name="Sun H."/>
            <person name="Tritt A."/>
            <person name="Yoshinaga Y."/>
            <person name="Zwiers L.-H."/>
            <person name="Turgeon B."/>
            <person name="Goodwin S."/>
            <person name="Spatafora J."/>
            <person name="Crous P."/>
            <person name="Grigoriev I."/>
        </authorList>
    </citation>
    <scope>NUCLEOTIDE SEQUENCE</scope>
    <source>
        <strain evidence="1">CBS 113818</strain>
    </source>
</reference>
<dbReference type="OrthoDB" id="4500473at2759"/>
<gene>
    <name evidence="1" type="ORF">CC86DRAFT_75597</name>
</gene>
<accession>A0A6A6ZR15</accession>
<organism evidence="1 2">
    <name type="scientific">Ophiobolus disseminans</name>
    <dbReference type="NCBI Taxonomy" id="1469910"/>
    <lineage>
        <taxon>Eukaryota</taxon>
        <taxon>Fungi</taxon>
        <taxon>Dikarya</taxon>
        <taxon>Ascomycota</taxon>
        <taxon>Pezizomycotina</taxon>
        <taxon>Dothideomycetes</taxon>
        <taxon>Pleosporomycetidae</taxon>
        <taxon>Pleosporales</taxon>
        <taxon>Pleosporineae</taxon>
        <taxon>Phaeosphaeriaceae</taxon>
        <taxon>Ophiobolus</taxon>
    </lineage>
</organism>
<dbReference type="EMBL" id="MU006233">
    <property type="protein sequence ID" value="KAF2823059.1"/>
    <property type="molecule type" value="Genomic_DNA"/>
</dbReference>
<protein>
    <submittedName>
        <fullName evidence="1">Uncharacterized protein</fullName>
    </submittedName>
</protein>